<dbReference type="EMBL" id="JAMSHJ010000001">
    <property type="protein sequence ID" value="KAI5445994.1"/>
    <property type="molecule type" value="Genomic_DNA"/>
</dbReference>
<gene>
    <name evidence="1" type="ORF">KIW84_014003</name>
</gene>
<sequence length="209" mass="23579">MQMASPASVILRLIFEKGFVLSVQSLSMIILHSAKAEIGTPLISNHLSKKKVCTLATIHFSLMCLSFAKQSSLHIVAGVEFEKDRRTQKSMLRAVGQIEIRVGLMDAHCQLKSEELLNGISQVEEIGTEKGIFPKNQQSYPKYLLLLGMKRNWEPWYEGYVPGLLSIQDTFSVYQAAGKADAMLLLPRRHCVCRRHPKKNSARRNILLQ</sequence>
<protein>
    <submittedName>
        <fullName evidence="1">Uncharacterized protein</fullName>
    </submittedName>
</protein>
<evidence type="ECO:0000313" key="1">
    <source>
        <dbReference type="EMBL" id="KAI5445994.1"/>
    </source>
</evidence>
<organism evidence="1 2">
    <name type="scientific">Pisum sativum</name>
    <name type="common">Garden pea</name>
    <name type="synonym">Lathyrus oleraceus</name>
    <dbReference type="NCBI Taxonomy" id="3888"/>
    <lineage>
        <taxon>Eukaryota</taxon>
        <taxon>Viridiplantae</taxon>
        <taxon>Streptophyta</taxon>
        <taxon>Embryophyta</taxon>
        <taxon>Tracheophyta</taxon>
        <taxon>Spermatophyta</taxon>
        <taxon>Magnoliopsida</taxon>
        <taxon>eudicotyledons</taxon>
        <taxon>Gunneridae</taxon>
        <taxon>Pentapetalae</taxon>
        <taxon>rosids</taxon>
        <taxon>fabids</taxon>
        <taxon>Fabales</taxon>
        <taxon>Fabaceae</taxon>
        <taxon>Papilionoideae</taxon>
        <taxon>50 kb inversion clade</taxon>
        <taxon>NPAAA clade</taxon>
        <taxon>Hologalegina</taxon>
        <taxon>IRL clade</taxon>
        <taxon>Fabeae</taxon>
        <taxon>Lathyrus</taxon>
    </lineage>
</organism>
<reference evidence="1 2" key="1">
    <citation type="journal article" date="2022" name="Nat. Genet.">
        <title>Improved pea reference genome and pan-genome highlight genomic features and evolutionary characteristics.</title>
        <authorList>
            <person name="Yang T."/>
            <person name="Liu R."/>
            <person name="Luo Y."/>
            <person name="Hu S."/>
            <person name="Wang D."/>
            <person name="Wang C."/>
            <person name="Pandey M.K."/>
            <person name="Ge S."/>
            <person name="Xu Q."/>
            <person name="Li N."/>
            <person name="Li G."/>
            <person name="Huang Y."/>
            <person name="Saxena R.K."/>
            <person name="Ji Y."/>
            <person name="Li M."/>
            <person name="Yan X."/>
            <person name="He Y."/>
            <person name="Liu Y."/>
            <person name="Wang X."/>
            <person name="Xiang C."/>
            <person name="Varshney R.K."/>
            <person name="Ding H."/>
            <person name="Gao S."/>
            <person name="Zong X."/>
        </authorList>
    </citation>
    <scope>NUCLEOTIDE SEQUENCE [LARGE SCALE GENOMIC DNA]</scope>
    <source>
        <strain evidence="1 2">cv. Zhongwan 6</strain>
    </source>
</reference>
<proteinExistence type="predicted"/>
<comment type="caution">
    <text evidence="1">The sequence shown here is derived from an EMBL/GenBank/DDBJ whole genome shotgun (WGS) entry which is preliminary data.</text>
</comment>
<accession>A0A9D5BLJ1</accession>
<dbReference type="AlphaFoldDB" id="A0A9D5BLJ1"/>
<name>A0A9D5BLJ1_PEA</name>
<dbReference type="Gramene" id="Psat01G0400300-T1">
    <property type="protein sequence ID" value="KAI5445994.1"/>
    <property type="gene ID" value="KIW84_014003"/>
</dbReference>
<keyword evidence="2" id="KW-1185">Reference proteome</keyword>
<evidence type="ECO:0000313" key="2">
    <source>
        <dbReference type="Proteomes" id="UP001058974"/>
    </source>
</evidence>
<dbReference type="Proteomes" id="UP001058974">
    <property type="component" value="Chromosome 1"/>
</dbReference>